<evidence type="ECO:0000313" key="2">
    <source>
        <dbReference type="EMBL" id="MBM0273996.1"/>
    </source>
</evidence>
<feature type="region of interest" description="Disordered" evidence="1">
    <location>
        <begin position="498"/>
        <end position="528"/>
    </location>
</feature>
<reference evidence="2 3" key="1">
    <citation type="submission" date="2021-01" db="EMBL/GenBank/DDBJ databases">
        <title>Draft genome sequence of Micromonospora sp. strain STR1s_6.</title>
        <authorList>
            <person name="Karlyshev A."/>
            <person name="Jawad R."/>
        </authorList>
    </citation>
    <scope>NUCLEOTIDE SEQUENCE [LARGE SCALE GENOMIC DNA]</scope>
    <source>
        <strain evidence="2 3">STR1S-6</strain>
    </source>
</reference>
<name>A0ABS1Y9C1_9ACTN</name>
<organism evidence="2 3">
    <name type="scientific">Micromonospora tarensis</name>
    <dbReference type="NCBI Taxonomy" id="2806100"/>
    <lineage>
        <taxon>Bacteria</taxon>
        <taxon>Bacillati</taxon>
        <taxon>Actinomycetota</taxon>
        <taxon>Actinomycetes</taxon>
        <taxon>Micromonosporales</taxon>
        <taxon>Micromonosporaceae</taxon>
        <taxon>Micromonospora</taxon>
    </lineage>
</organism>
<dbReference type="InterPro" id="IPR036890">
    <property type="entry name" value="HATPase_C_sf"/>
</dbReference>
<dbReference type="RefSeq" id="WP_203146426.1">
    <property type="nucleotide sequence ID" value="NZ_JAEVHL010000001.1"/>
</dbReference>
<evidence type="ECO:0000256" key="1">
    <source>
        <dbReference type="SAM" id="MobiDB-lite"/>
    </source>
</evidence>
<protein>
    <recommendedName>
        <fullName evidence="4">Histidine kinase-, DNA gyrase B-, and HSP90-like ATPase</fullName>
    </recommendedName>
</protein>
<dbReference type="EMBL" id="JAEVHL010000001">
    <property type="protein sequence ID" value="MBM0273996.1"/>
    <property type="molecule type" value="Genomic_DNA"/>
</dbReference>
<evidence type="ECO:0000313" key="3">
    <source>
        <dbReference type="Proteomes" id="UP000622245"/>
    </source>
</evidence>
<sequence>MSDINSAIGVSRAGADPSASGAAANTDSLAYPISPEYVKSWTPVRAVSELIANAIDEDPNAQVSWTDGVLTIADEGPGIPEEGLILGVSTKTNEQIGQFGEGKKLACLVLARSPEIGAVRCETVGYGFIPAVERRKLLGGLIPSRSQQGSEVLVYRFHPNTRTGGTVFTVECPRKLAEEAIGRFRALAEPSYRPPQAPGVCVRDEDPGRVWIGGVLVTRMSGFLASYDLSLDHKALQNRDRTVVEAGALRTAVRDILAGSEDPQIIELFARHVLDGGKLREQEQFFGDVRMPRPRAAWRSWGRTHLPERAYYTSPGGEEAALYLKDKGYTELLAAGLSGHQQLAVMGLLGVEAARASQTRHVVRNANRTSWVARKALTDAERTLLNECCELVRRAIGPFALDRVKVYDQSDESPCSRGFYRPLTGDVAIHRDQLTDRHRTLRVLLHEAAHRVGHRGGGHWPAIPDYHDRSRGFEHMLEDFAARLLGLLADGSGLPQIDTAAAVPDDQGRNSKADGPGGRGRNWRADDPGVPAVRRELAHLLLDQLPNALTAGGFRTATELVASTAVYPGYWRLLTNPRPVGYRSYRGDHAGDYDKVALLAEATGLHPPVVWLGYHLCEGPIRGRRSETWRRPGPWTAKTRADITRACADLDKLGGPYAEQVPALQALADGTIPAPFDDESWHTPARTLLAAERSRLGLPTP</sequence>
<comment type="caution">
    <text evidence="2">The sequence shown here is derived from an EMBL/GenBank/DDBJ whole genome shotgun (WGS) entry which is preliminary data.</text>
</comment>
<dbReference type="SUPFAM" id="SSF55874">
    <property type="entry name" value="ATPase domain of HSP90 chaperone/DNA topoisomerase II/histidine kinase"/>
    <property type="match status" value="1"/>
</dbReference>
<dbReference type="Proteomes" id="UP000622245">
    <property type="component" value="Unassembled WGS sequence"/>
</dbReference>
<keyword evidence="3" id="KW-1185">Reference proteome</keyword>
<proteinExistence type="predicted"/>
<evidence type="ECO:0008006" key="4">
    <source>
        <dbReference type="Google" id="ProtNLM"/>
    </source>
</evidence>
<accession>A0ABS1Y9C1</accession>
<gene>
    <name evidence="2" type="ORF">JM949_00225</name>
</gene>